<feature type="domain" description="TadE-like" evidence="2">
    <location>
        <begin position="19"/>
        <end position="57"/>
    </location>
</feature>
<gene>
    <name evidence="3" type="ordered locus">MYSTI_00804</name>
</gene>
<evidence type="ECO:0000259" key="2">
    <source>
        <dbReference type="Pfam" id="PF07811"/>
    </source>
</evidence>
<dbReference type="STRING" id="1278073.MYSTI_00804"/>
<dbReference type="InterPro" id="IPR012495">
    <property type="entry name" value="TadE-like_dom"/>
</dbReference>
<dbReference type="RefSeq" id="WP_015346416.1">
    <property type="nucleotide sequence ID" value="NC_020126.1"/>
</dbReference>
<dbReference type="KEGG" id="msd:MYSTI_00804"/>
<dbReference type="AlphaFoldDB" id="L7U1S8"/>
<dbReference type="EMBL" id="CP004025">
    <property type="protein sequence ID" value="AGC42153.1"/>
    <property type="molecule type" value="Genomic_DNA"/>
</dbReference>
<name>L7U1S8_MYXSD</name>
<feature type="transmembrane region" description="Helical" evidence="1">
    <location>
        <begin position="21"/>
        <end position="43"/>
    </location>
</feature>
<accession>L7U1S8</accession>
<keyword evidence="1" id="KW-0472">Membrane</keyword>
<proteinExistence type="predicted"/>
<evidence type="ECO:0000313" key="4">
    <source>
        <dbReference type="Proteomes" id="UP000011131"/>
    </source>
</evidence>
<keyword evidence="1" id="KW-1133">Transmembrane helix</keyword>
<evidence type="ECO:0000256" key="1">
    <source>
        <dbReference type="SAM" id="Phobius"/>
    </source>
</evidence>
<reference evidence="3 4" key="1">
    <citation type="journal article" date="2013" name="Genome Announc.">
        <title>Complete genome sequence of Myxococcus stipitatus strain DSM 14675, a fruiting myxobacterium.</title>
        <authorList>
            <person name="Huntley S."/>
            <person name="Kneip S."/>
            <person name="Treuner-Lange A."/>
            <person name="Sogaard-Andersen L."/>
        </authorList>
    </citation>
    <scope>NUCLEOTIDE SEQUENCE [LARGE SCALE GENOMIC DNA]</scope>
    <source>
        <strain evidence="4">DSM 14675 / JCM 12634 / Mx s8</strain>
    </source>
</reference>
<protein>
    <recommendedName>
        <fullName evidence="2">TadE-like domain-containing protein</fullName>
    </recommendedName>
</protein>
<keyword evidence="1" id="KW-0812">Transmembrane</keyword>
<evidence type="ECO:0000313" key="3">
    <source>
        <dbReference type="EMBL" id="AGC42153.1"/>
    </source>
</evidence>
<sequence>MATRDVVKQRGRTRGHPRGAATTEFAILAPVMILLVLGAQYFWEVQHVRLKAAELARYVAFERTVRSDVNRIATEAQERYQDLDGATRTGRLPSGLGYKNRLTLTVSAQDTDAPLQTESLSERGSSGGVQAVLGKVLGALGSTAGLVAKAMGLDPKKGAVQAQVEVHIENGIIPSQLAFLASGLDDDRLDLRLRESFFLVHDTWRTWGPGDAPGNTYPRVQELTHARVKKIAYAGLVSEGGVLDAVGAVLSVLGLDFPLKSDYLRDSVLIRKVTDPGEYKAVWEERDRNRRRNDTRTVPGDRLLAAYWKNDKRACYDSCEPDVIKEKRGLRASSEKGHFNWPMRAYNCRGDFFQGATQSKLPESEYALSKNKGEDYFTYGDFACSEGRGLDHGQDK</sequence>
<dbReference type="HOGENOM" id="CLU_751665_0_0_7"/>
<dbReference type="eggNOG" id="COG4961">
    <property type="taxonomic scope" value="Bacteria"/>
</dbReference>
<dbReference type="Proteomes" id="UP000011131">
    <property type="component" value="Chromosome"/>
</dbReference>
<organism evidence="3 4">
    <name type="scientific">Myxococcus stipitatus (strain DSM 14675 / JCM 12634 / Mx s8)</name>
    <dbReference type="NCBI Taxonomy" id="1278073"/>
    <lineage>
        <taxon>Bacteria</taxon>
        <taxon>Pseudomonadati</taxon>
        <taxon>Myxococcota</taxon>
        <taxon>Myxococcia</taxon>
        <taxon>Myxococcales</taxon>
        <taxon>Cystobacterineae</taxon>
        <taxon>Myxococcaceae</taxon>
        <taxon>Myxococcus</taxon>
    </lineage>
</organism>
<dbReference type="Pfam" id="PF07811">
    <property type="entry name" value="TadE"/>
    <property type="match status" value="1"/>
</dbReference>
<dbReference type="PATRIC" id="fig|1278073.3.peg.837"/>
<keyword evidence="4" id="KW-1185">Reference proteome</keyword>